<sequence>MRSLLSKPLQTNVFPSRRSWPSRPLASRGTTPRTTWYLDTITATRSGGLTAAGGTATTLTQTPEISSAIAGEPSSTFPWTAHWYPVAIVDDLDPRQPHATHLLGISLALWRDKEGAWHAVEDKCPHRLAPLSEGRIEADGTLHCAYHGWQFNGLGSCTHIPQLRSDPKAMKTACASRRSCVRAFPVQVVHGLLWVLLDSSQSAHEQFAKDPALPKTALKELLGGPEAEGYIQSTQWYARDVPMRFDTLCENVLDPSHVNFAHHKVQGNRNNEKGTTTKLQGKINVEGFEFELDAQSPRMGPSKSFFAAPNFVRYSPRIRSLNVFAVPTRPGWSRIFVTFLKDTRKPRVLPWLFEALYSFVEKSTWLEHIFLRHPVLDGDNYILHLQERALHQEHGGDWQHSFYMPSAADSSVSAIRRWFDKYGGTVPTCEPGTLMPSPLTKREALDRYSQHTVHCRHCKQALRNVDLATGVAAVAGVLAALWLITRVMLGMPLLSPAAGVGLFAVALAGAVVAGLRSLRQQFFFIDYVHAERD</sequence>
<keyword evidence="8" id="KW-0809">Transit peptide</keyword>
<keyword evidence="13 14" id="KW-0472">Membrane</keyword>
<feature type="transmembrane region" description="Helical" evidence="14">
    <location>
        <begin position="465"/>
        <end position="485"/>
    </location>
</feature>
<keyword evidence="6" id="KW-0001">2Fe-2S</keyword>
<keyword evidence="7" id="KW-0479">Metal-binding</keyword>
<keyword evidence="4" id="KW-0934">Plastid</keyword>
<evidence type="ECO:0000259" key="15">
    <source>
        <dbReference type="PROSITE" id="PS51296"/>
    </source>
</evidence>
<evidence type="ECO:0000256" key="11">
    <source>
        <dbReference type="ARBA" id="ARBA00023004"/>
    </source>
</evidence>
<evidence type="ECO:0000256" key="9">
    <source>
        <dbReference type="ARBA" id="ARBA00022989"/>
    </source>
</evidence>
<evidence type="ECO:0000256" key="12">
    <source>
        <dbReference type="ARBA" id="ARBA00023014"/>
    </source>
</evidence>
<evidence type="ECO:0000256" key="6">
    <source>
        <dbReference type="ARBA" id="ARBA00022714"/>
    </source>
</evidence>
<keyword evidence="11" id="KW-0408">Iron</keyword>
<keyword evidence="17" id="KW-1185">Reference proteome</keyword>
<accession>A0A8J4ARF6</accession>
<evidence type="ECO:0000256" key="4">
    <source>
        <dbReference type="ARBA" id="ARBA00022640"/>
    </source>
</evidence>
<dbReference type="SUPFAM" id="SSF50022">
    <property type="entry name" value="ISP domain"/>
    <property type="match status" value="1"/>
</dbReference>
<dbReference type="PANTHER" id="PTHR21266:SF32">
    <property type="entry name" value="CHOLESTEROL 7-DESATURASE NVD"/>
    <property type="match status" value="1"/>
</dbReference>
<evidence type="ECO:0000256" key="7">
    <source>
        <dbReference type="ARBA" id="ARBA00022723"/>
    </source>
</evidence>
<dbReference type="InterPro" id="IPR017941">
    <property type="entry name" value="Rieske_2Fe-2S"/>
</dbReference>
<dbReference type="SUPFAM" id="SSF55961">
    <property type="entry name" value="Bet v1-like"/>
    <property type="match status" value="1"/>
</dbReference>
<feature type="transmembrane region" description="Helical" evidence="14">
    <location>
        <begin position="497"/>
        <end position="515"/>
    </location>
</feature>
<protein>
    <recommendedName>
        <fullName evidence="15">Rieske domain-containing protein</fullName>
    </recommendedName>
</protein>
<gene>
    <name evidence="16" type="ORF">Vafri_3022</name>
</gene>
<dbReference type="Gene3D" id="2.102.10.10">
    <property type="entry name" value="Rieske [2Fe-2S] iron-sulphur domain"/>
    <property type="match status" value="1"/>
</dbReference>
<evidence type="ECO:0000256" key="10">
    <source>
        <dbReference type="ARBA" id="ARBA00023002"/>
    </source>
</evidence>
<evidence type="ECO:0000256" key="5">
    <source>
        <dbReference type="ARBA" id="ARBA00022692"/>
    </source>
</evidence>
<dbReference type="EMBL" id="BNCO01000003">
    <property type="protein sequence ID" value="GIL45902.1"/>
    <property type="molecule type" value="Genomic_DNA"/>
</dbReference>
<dbReference type="InterPro" id="IPR036922">
    <property type="entry name" value="Rieske_2Fe-2S_sf"/>
</dbReference>
<dbReference type="GO" id="GO:0051537">
    <property type="term" value="F:2 iron, 2 sulfur cluster binding"/>
    <property type="evidence" value="ECO:0007669"/>
    <property type="project" value="UniProtKB-KW"/>
</dbReference>
<evidence type="ECO:0000313" key="17">
    <source>
        <dbReference type="Proteomes" id="UP000747399"/>
    </source>
</evidence>
<dbReference type="GO" id="GO:0016020">
    <property type="term" value="C:membrane"/>
    <property type="evidence" value="ECO:0007669"/>
    <property type="project" value="UniProtKB-SubCell"/>
</dbReference>
<dbReference type="Pfam" id="PF00355">
    <property type="entry name" value="Rieske"/>
    <property type="match status" value="1"/>
</dbReference>
<dbReference type="Pfam" id="PF08417">
    <property type="entry name" value="PaO"/>
    <property type="match status" value="1"/>
</dbReference>
<keyword evidence="3" id="KW-0150">Chloroplast</keyword>
<dbReference type="AlphaFoldDB" id="A0A8J4ARF6"/>
<evidence type="ECO:0000256" key="1">
    <source>
        <dbReference type="ARBA" id="ARBA00004229"/>
    </source>
</evidence>
<dbReference type="Gene3D" id="3.90.380.10">
    <property type="entry name" value="Naphthalene 1,2-dioxygenase Alpha Subunit, Chain A, domain 1"/>
    <property type="match status" value="1"/>
</dbReference>
<dbReference type="GO" id="GO:0009507">
    <property type="term" value="C:chloroplast"/>
    <property type="evidence" value="ECO:0007669"/>
    <property type="project" value="UniProtKB-SubCell"/>
</dbReference>
<evidence type="ECO:0000256" key="13">
    <source>
        <dbReference type="ARBA" id="ARBA00023136"/>
    </source>
</evidence>
<keyword evidence="9 14" id="KW-1133">Transmembrane helix</keyword>
<evidence type="ECO:0000256" key="3">
    <source>
        <dbReference type="ARBA" id="ARBA00022528"/>
    </source>
</evidence>
<dbReference type="PANTHER" id="PTHR21266">
    <property type="entry name" value="IRON-SULFUR DOMAIN CONTAINING PROTEIN"/>
    <property type="match status" value="1"/>
</dbReference>
<proteinExistence type="predicted"/>
<evidence type="ECO:0000256" key="8">
    <source>
        <dbReference type="ARBA" id="ARBA00022946"/>
    </source>
</evidence>
<evidence type="ECO:0000256" key="14">
    <source>
        <dbReference type="SAM" id="Phobius"/>
    </source>
</evidence>
<reference evidence="16" key="1">
    <citation type="journal article" date="2021" name="Proc. Natl. Acad. Sci. U.S.A.">
        <title>Three genomes in the algal genus Volvox reveal the fate of a haploid sex-determining region after a transition to homothallism.</title>
        <authorList>
            <person name="Yamamoto K."/>
            <person name="Hamaji T."/>
            <person name="Kawai-Toyooka H."/>
            <person name="Matsuzaki R."/>
            <person name="Takahashi F."/>
            <person name="Nishimura Y."/>
            <person name="Kawachi M."/>
            <person name="Noguchi H."/>
            <person name="Minakuchi Y."/>
            <person name="Umen J.G."/>
            <person name="Toyoda A."/>
            <person name="Nozaki H."/>
        </authorList>
    </citation>
    <scope>NUCLEOTIDE SEQUENCE</scope>
    <source>
        <strain evidence="16">NIES-3780</strain>
    </source>
</reference>
<evidence type="ECO:0000313" key="16">
    <source>
        <dbReference type="EMBL" id="GIL45902.1"/>
    </source>
</evidence>
<comment type="subcellular location">
    <subcellularLocation>
        <location evidence="2">Membrane</location>
    </subcellularLocation>
    <subcellularLocation>
        <location evidence="1">Plastid</location>
        <location evidence="1">Chloroplast</location>
    </subcellularLocation>
</comment>
<keyword evidence="12" id="KW-0411">Iron-sulfur</keyword>
<comment type="caution">
    <text evidence="16">The sequence shown here is derived from an EMBL/GenBank/DDBJ whole genome shotgun (WGS) entry which is preliminary data.</text>
</comment>
<keyword evidence="10" id="KW-0560">Oxidoreductase</keyword>
<name>A0A8J4ARF6_9CHLO</name>
<dbReference type="GO" id="GO:0010277">
    <property type="term" value="F:chlorophyllide a oxygenase activity"/>
    <property type="evidence" value="ECO:0007669"/>
    <property type="project" value="InterPro"/>
</dbReference>
<dbReference type="GO" id="GO:0046872">
    <property type="term" value="F:metal ion binding"/>
    <property type="evidence" value="ECO:0007669"/>
    <property type="project" value="UniProtKB-KW"/>
</dbReference>
<dbReference type="InterPro" id="IPR050584">
    <property type="entry name" value="Cholesterol_7-desaturase"/>
</dbReference>
<evidence type="ECO:0000256" key="2">
    <source>
        <dbReference type="ARBA" id="ARBA00004370"/>
    </source>
</evidence>
<feature type="domain" description="Rieske" evidence="15">
    <location>
        <begin position="83"/>
        <end position="195"/>
    </location>
</feature>
<dbReference type="InterPro" id="IPR013626">
    <property type="entry name" value="PaO"/>
</dbReference>
<dbReference type="PROSITE" id="PS51296">
    <property type="entry name" value="RIESKE"/>
    <property type="match status" value="1"/>
</dbReference>
<keyword evidence="5 14" id="KW-0812">Transmembrane</keyword>
<organism evidence="16 17">
    <name type="scientific">Volvox africanus</name>
    <dbReference type="NCBI Taxonomy" id="51714"/>
    <lineage>
        <taxon>Eukaryota</taxon>
        <taxon>Viridiplantae</taxon>
        <taxon>Chlorophyta</taxon>
        <taxon>core chlorophytes</taxon>
        <taxon>Chlorophyceae</taxon>
        <taxon>CS clade</taxon>
        <taxon>Chlamydomonadales</taxon>
        <taxon>Volvocaceae</taxon>
        <taxon>Volvox</taxon>
    </lineage>
</organism>
<dbReference type="Proteomes" id="UP000747399">
    <property type="component" value="Unassembled WGS sequence"/>
</dbReference>